<sequence>MTGSAEDDAAERDEAQSDEARSRQATPMNPHGSGRASESSTDRFCIDGGGLLAQTESGWFLQVGAEPVELDAESSPEVAAASFARLCDDVRGAEKRCVLGLPAGECFFVYDDLPAGIDAKDRDAVTFELERHFPLDAESMVADYFVRPSAGQIAAIAIETRRHRKMVDALEAAGIDVVAILPTTFLVARTLQRGRPTASPYTALILGDAASESVSVDADGVYQWRKFCGGDDELARHQAVVAEPSESSQTTIVLGRSELTFQPVGQVERCDRDVIQLAAEGAGLVLGGRWGRWPDLRRGDLAPSDPLRAVAAPLRRLAIAAACCLMVLLIASWYRGGRLAERSESLRQQQRALFAESFPQRRVPVLLMRTVRNEHRKTLGSRGRGDAIRLPVAATTVLRELYRGLRHAQQVGAARFRVIDVKIVDGDCSLTVRAVDAVQIGTIAQSLETVGFQVAPPASDQIDPSKDEPIPTYQSTLSAVWKPTPIDADEGVDS</sequence>
<comment type="subcellular location">
    <subcellularLocation>
        <location evidence="1">Cell inner membrane</location>
    </subcellularLocation>
</comment>
<organism evidence="12 13">
    <name type="scientific">Stieleria maiorica</name>
    <dbReference type="NCBI Taxonomy" id="2795974"/>
    <lineage>
        <taxon>Bacteria</taxon>
        <taxon>Pseudomonadati</taxon>
        <taxon>Planctomycetota</taxon>
        <taxon>Planctomycetia</taxon>
        <taxon>Pirellulales</taxon>
        <taxon>Pirellulaceae</taxon>
        <taxon>Stieleria</taxon>
    </lineage>
</organism>
<keyword evidence="5" id="KW-0997">Cell inner membrane</keyword>
<dbReference type="InterPro" id="IPR025691">
    <property type="entry name" value="GspL_pp_dom"/>
</dbReference>
<evidence type="ECO:0000256" key="5">
    <source>
        <dbReference type="ARBA" id="ARBA00022519"/>
    </source>
</evidence>
<dbReference type="SUPFAM" id="SSF53067">
    <property type="entry name" value="Actin-like ATPase domain"/>
    <property type="match status" value="1"/>
</dbReference>
<dbReference type="GO" id="GO:0005886">
    <property type="term" value="C:plasma membrane"/>
    <property type="evidence" value="ECO:0007669"/>
    <property type="project" value="UniProtKB-SubCell"/>
</dbReference>
<dbReference type="GO" id="GO:0015627">
    <property type="term" value="C:type II protein secretion system complex"/>
    <property type="evidence" value="ECO:0007669"/>
    <property type="project" value="InterPro"/>
</dbReference>
<dbReference type="Gene3D" id="3.30.420.380">
    <property type="match status" value="1"/>
</dbReference>
<reference evidence="12 13" key="1">
    <citation type="submission" date="2019-02" db="EMBL/GenBank/DDBJ databases">
        <title>Planctomycetal bacteria perform biofilm scaping via a novel small molecule.</title>
        <authorList>
            <person name="Jeske O."/>
            <person name="Boedeker C."/>
            <person name="Wiegand S."/>
            <person name="Breitling P."/>
            <person name="Kallscheuer N."/>
            <person name="Jogler M."/>
            <person name="Rohde M."/>
            <person name="Petersen J."/>
            <person name="Medema M.H."/>
            <person name="Surup F."/>
            <person name="Jogler C."/>
        </authorList>
    </citation>
    <scope>NUCLEOTIDE SEQUENCE [LARGE SCALE GENOMIC DNA]</scope>
    <source>
        <strain evidence="12 13">Mal15</strain>
    </source>
</reference>
<dbReference type="GO" id="GO:0009276">
    <property type="term" value="C:Gram-negative-bacterium-type cell wall"/>
    <property type="evidence" value="ECO:0007669"/>
    <property type="project" value="InterPro"/>
</dbReference>
<dbReference type="KEGG" id="smam:Mal15_69550"/>
<keyword evidence="4" id="KW-1003">Cell membrane</keyword>
<feature type="region of interest" description="Disordered" evidence="10">
    <location>
        <begin position="1"/>
        <end position="41"/>
    </location>
</feature>
<evidence type="ECO:0000256" key="8">
    <source>
        <dbReference type="ARBA" id="ARBA00022989"/>
    </source>
</evidence>
<keyword evidence="3" id="KW-0813">Transport</keyword>
<dbReference type="AlphaFoldDB" id="A0A5B9MPK8"/>
<evidence type="ECO:0000313" key="13">
    <source>
        <dbReference type="Proteomes" id="UP000321353"/>
    </source>
</evidence>
<evidence type="ECO:0000256" key="4">
    <source>
        <dbReference type="ARBA" id="ARBA00022475"/>
    </source>
</evidence>
<dbReference type="InterPro" id="IPR043129">
    <property type="entry name" value="ATPase_NBD"/>
</dbReference>
<feature type="domain" description="GspL periplasmic" evidence="11">
    <location>
        <begin position="313"/>
        <end position="454"/>
    </location>
</feature>
<dbReference type="GO" id="GO:0015628">
    <property type="term" value="P:protein secretion by the type II secretion system"/>
    <property type="evidence" value="ECO:0007669"/>
    <property type="project" value="InterPro"/>
</dbReference>
<evidence type="ECO:0000256" key="7">
    <source>
        <dbReference type="ARBA" id="ARBA00022927"/>
    </source>
</evidence>
<evidence type="ECO:0000256" key="9">
    <source>
        <dbReference type="ARBA" id="ARBA00023136"/>
    </source>
</evidence>
<dbReference type="EMBL" id="CP036264">
    <property type="protein sequence ID" value="QEG02834.1"/>
    <property type="molecule type" value="Genomic_DNA"/>
</dbReference>
<dbReference type="Pfam" id="PF12693">
    <property type="entry name" value="GspL_C"/>
    <property type="match status" value="1"/>
</dbReference>
<comment type="similarity">
    <text evidence="2">Belongs to the GSP L family.</text>
</comment>
<keyword evidence="9" id="KW-0472">Membrane</keyword>
<evidence type="ECO:0000313" key="12">
    <source>
        <dbReference type="EMBL" id="QEG02834.1"/>
    </source>
</evidence>
<evidence type="ECO:0000256" key="3">
    <source>
        <dbReference type="ARBA" id="ARBA00022448"/>
    </source>
</evidence>
<evidence type="ECO:0000256" key="6">
    <source>
        <dbReference type="ARBA" id="ARBA00022692"/>
    </source>
</evidence>
<feature type="compositionally biased region" description="Acidic residues" evidence="10">
    <location>
        <begin position="1"/>
        <end position="11"/>
    </location>
</feature>
<dbReference type="Proteomes" id="UP000321353">
    <property type="component" value="Chromosome"/>
</dbReference>
<keyword evidence="7" id="KW-0653">Protein transport</keyword>
<dbReference type="NCBIfam" id="TIGR01709">
    <property type="entry name" value="typeII_sec_gspL"/>
    <property type="match status" value="1"/>
</dbReference>
<keyword evidence="8" id="KW-1133">Transmembrane helix</keyword>
<evidence type="ECO:0000259" key="11">
    <source>
        <dbReference type="Pfam" id="PF12693"/>
    </source>
</evidence>
<evidence type="ECO:0000256" key="1">
    <source>
        <dbReference type="ARBA" id="ARBA00004533"/>
    </source>
</evidence>
<keyword evidence="6" id="KW-0812">Transmembrane</keyword>
<protein>
    <submittedName>
        <fullName evidence="12">GspL periplasmic domain protein</fullName>
    </submittedName>
</protein>
<accession>A0A5B9MPK8</accession>
<keyword evidence="13" id="KW-1185">Reference proteome</keyword>
<dbReference type="InterPro" id="IPR007812">
    <property type="entry name" value="T2SS_protein-GspL"/>
</dbReference>
<gene>
    <name evidence="12" type="ORF">Mal15_69550</name>
</gene>
<name>A0A5B9MPK8_9BACT</name>
<dbReference type="RefSeq" id="WP_147871717.1">
    <property type="nucleotide sequence ID" value="NZ_CP036264.1"/>
</dbReference>
<evidence type="ECO:0000256" key="2">
    <source>
        <dbReference type="ARBA" id="ARBA00005318"/>
    </source>
</evidence>
<proteinExistence type="inferred from homology"/>
<evidence type="ECO:0000256" key="10">
    <source>
        <dbReference type="SAM" id="MobiDB-lite"/>
    </source>
</evidence>
<feature type="compositionally biased region" description="Basic and acidic residues" evidence="10">
    <location>
        <begin position="12"/>
        <end position="22"/>
    </location>
</feature>